<sequence>MDGAQSQALTPDPGAWRPLAYSDLQRPTPRSATYTDIWKDQIDANNEAYRVRGDRRFVDGNAPAIAAHFVIWSERRSVVLTVLNTALGCAPKLRESKVRAVVKLCPMRIAIYNGIRVETLDAGRGCYLEPEPGANIDPSASAAYGAYDVGSKRLKLGMVVNHQVVDGCSFNIPLARP</sequence>
<organism evidence="2 3">
    <name type="scientific">Bosea spartocytisi</name>
    <dbReference type="NCBI Taxonomy" id="2773451"/>
    <lineage>
        <taxon>Bacteria</taxon>
        <taxon>Pseudomonadati</taxon>
        <taxon>Pseudomonadota</taxon>
        <taxon>Alphaproteobacteria</taxon>
        <taxon>Hyphomicrobiales</taxon>
        <taxon>Boseaceae</taxon>
        <taxon>Bosea</taxon>
    </lineage>
</organism>
<keyword evidence="3" id="KW-1185">Reference proteome</keyword>
<accession>A0A927I2P8</accession>
<reference evidence="2" key="1">
    <citation type="submission" date="2020-09" db="EMBL/GenBank/DDBJ databases">
        <title>Bosea spartocytisi sp. nov. a root nodule endophyte of Spartocytisus supranubius in the high mountain ecosystem fo the Teide National Park (Canary Islands, Spain).</title>
        <authorList>
            <person name="Pulido-Suarez L."/>
            <person name="Peix A."/>
            <person name="Igual J.M."/>
            <person name="Socas-Perez N."/>
            <person name="Velazquez E."/>
            <person name="Flores-Felix J.D."/>
            <person name="Leon-Barrios M."/>
        </authorList>
    </citation>
    <scope>NUCLEOTIDE SEQUENCE</scope>
    <source>
        <strain evidence="2">SSUT16</strain>
    </source>
</reference>
<evidence type="ECO:0000256" key="1">
    <source>
        <dbReference type="SAM" id="MobiDB-lite"/>
    </source>
</evidence>
<comment type="caution">
    <text evidence="2">The sequence shown here is derived from an EMBL/GenBank/DDBJ whole genome shotgun (WGS) entry which is preliminary data.</text>
</comment>
<dbReference type="AlphaFoldDB" id="A0A927I2P8"/>
<evidence type="ECO:0000313" key="2">
    <source>
        <dbReference type="EMBL" id="MBD3849146.1"/>
    </source>
</evidence>
<gene>
    <name evidence="2" type="ORF">IED13_25890</name>
</gene>
<proteinExistence type="predicted"/>
<name>A0A927I2P8_9HYPH</name>
<dbReference type="EMBL" id="JACXWY010000030">
    <property type="protein sequence ID" value="MBD3849146.1"/>
    <property type="molecule type" value="Genomic_DNA"/>
</dbReference>
<protein>
    <submittedName>
        <fullName evidence="2">Uncharacterized protein</fullName>
    </submittedName>
</protein>
<feature type="region of interest" description="Disordered" evidence="1">
    <location>
        <begin position="1"/>
        <end position="22"/>
    </location>
</feature>
<evidence type="ECO:0000313" key="3">
    <source>
        <dbReference type="Proteomes" id="UP000619295"/>
    </source>
</evidence>
<dbReference type="Proteomes" id="UP000619295">
    <property type="component" value="Unassembled WGS sequence"/>
</dbReference>